<gene>
    <name evidence="1" type="ORF">METZ01_LOCUS104323</name>
</gene>
<organism evidence="1">
    <name type="scientific">marine metagenome</name>
    <dbReference type="NCBI Taxonomy" id="408172"/>
    <lineage>
        <taxon>unclassified sequences</taxon>
        <taxon>metagenomes</taxon>
        <taxon>ecological metagenomes</taxon>
    </lineage>
</organism>
<dbReference type="AlphaFoldDB" id="A0A381WG29"/>
<protein>
    <submittedName>
        <fullName evidence="1">Uncharacterized protein</fullName>
    </submittedName>
</protein>
<proteinExistence type="predicted"/>
<reference evidence="1" key="1">
    <citation type="submission" date="2018-05" db="EMBL/GenBank/DDBJ databases">
        <authorList>
            <person name="Lanie J.A."/>
            <person name="Ng W.-L."/>
            <person name="Kazmierczak K.M."/>
            <person name="Andrzejewski T.M."/>
            <person name="Davidsen T.M."/>
            <person name="Wayne K.J."/>
            <person name="Tettelin H."/>
            <person name="Glass J.I."/>
            <person name="Rusch D."/>
            <person name="Podicherti R."/>
            <person name="Tsui H.-C.T."/>
            <person name="Winkler M.E."/>
        </authorList>
    </citation>
    <scope>NUCLEOTIDE SEQUENCE</scope>
</reference>
<dbReference type="EMBL" id="UINC01011698">
    <property type="protein sequence ID" value="SVA51469.1"/>
    <property type="molecule type" value="Genomic_DNA"/>
</dbReference>
<name>A0A381WG29_9ZZZZ</name>
<sequence length="44" mass="5368">MDILFFYNLFYYSKIQEKLIHNCHYDRLLVIGTIIAIQFSIKNK</sequence>
<evidence type="ECO:0000313" key="1">
    <source>
        <dbReference type="EMBL" id="SVA51469.1"/>
    </source>
</evidence>
<accession>A0A381WG29</accession>